<dbReference type="EMBL" id="UINC01090985">
    <property type="protein sequence ID" value="SVC43392.1"/>
    <property type="molecule type" value="Genomic_DNA"/>
</dbReference>
<reference evidence="1" key="1">
    <citation type="submission" date="2018-05" db="EMBL/GenBank/DDBJ databases">
        <authorList>
            <person name="Lanie J.A."/>
            <person name="Ng W.-L."/>
            <person name="Kazmierczak K.M."/>
            <person name="Andrzejewski T.M."/>
            <person name="Davidsen T.M."/>
            <person name="Wayne K.J."/>
            <person name="Tettelin H."/>
            <person name="Glass J.I."/>
            <person name="Rusch D."/>
            <person name="Podicherti R."/>
            <person name="Tsui H.-C.T."/>
            <person name="Winkler M.E."/>
        </authorList>
    </citation>
    <scope>NUCLEOTIDE SEQUENCE</scope>
</reference>
<protein>
    <submittedName>
        <fullName evidence="1">Uncharacterized protein</fullName>
    </submittedName>
</protein>
<organism evidence="1">
    <name type="scientific">marine metagenome</name>
    <dbReference type="NCBI Taxonomy" id="408172"/>
    <lineage>
        <taxon>unclassified sequences</taxon>
        <taxon>metagenomes</taxon>
        <taxon>ecological metagenomes</taxon>
    </lineage>
</organism>
<feature type="non-terminal residue" evidence="1">
    <location>
        <position position="24"/>
    </location>
</feature>
<accession>A0A382M7P6</accession>
<proteinExistence type="predicted"/>
<gene>
    <name evidence="1" type="ORF">METZ01_LOCUS296246</name>
</gene>
<dbReference type="AlphaFoldDB" id="A0A382M7P6"/>
<evidence type="ECO:0000313" key="1">
    <source>
        <dbReference type="EMBL" id="SVC43392.1"/>
    </source>
</evidence>
<sequence length="24" mass="2774">MEIQNCGATINRMGTFNNFEKLNQ</sequence>
<name>A0A382M7P6_9ZZZZ</name>